<proteinExistence type="predicted"/>
<organism evidence="1 2">
    <name type="scientific">Ruminococcus flavefaciens</name>
    <dbReference type="NCBI Taxonomy" id="1265"/>
    <lineage>
        <taxon>Bacteria</taxon>
        <taxon>Bacillati</taxon>
        <taxon>Bacillota</taxon>
        <taxon>Clostridia</taxon>
        <taxon>Eubacteriales</taxon>
        <taxon>Oscillospiraceae</taxon>
        <taxon>Ruminococcus</taxon>
    </lineage>
</organism>
<dbReference type="AlphaFoldDB" id="A0A1M7K458"/>
<gene>
    <name evidence="1" type="ORF">SAMN04487860_10796</name>
</gene>
<reference evidence="1 2" key="1">
    <citation type="submission" date="2016-11" db="EMBL/GenBank/DDBJ databases">
        <authorList>
            <person name="Jaros S."/>
            <person name="Januszkiewicz K."/>
            <person name="Wedrychowicz H."/>
        </authorList>
    </citation>
    <scope>NUCLEOTIDE SEQUENCE [LARGE SCALE GENOMIC DNA]</scope>
    <source>
        <strain evidence="1 2">Y1</strain>
    </source>
</reference>
<evidence type="ECO:0000313" key="1">
    <source>
        <dbReference type="EMBL" id="SHM60038.1"/>
    </source>
</evidence>
<dbReference type="Proteomes" id="UP000184394">
    <property type="component" value="Unassembled WGS sequence"/>
</dbReference>
<dbReference type="OrthoDB" id="9774462at2"/>
<dbReference type="EMBL" id="FRCT01000007">
    <property type="protein sequence ID" value="SHM60038.1"/>
    <property type="molecule type" value="Genomic_DNA"/>
</dbReference>
<accession>A0A1M7K458</accession>
<protein>
    <submittedName>
        <fullName evidence="1">Uncharacterized protein</fullName>
    </submittedName>
</protein>
<evidence type="ECO:0000313" key="2">
    <source>
        <dbReference type="Proteomes" id="UP000184394"/>
    </source>
</evidence>
<name>A0A1M7K458_RUMFL</name>
<dbReference type="RefSeq" id="WP_072950849.1">
    <property type="nucleotide sequence ID" value="NZ_FRCT01000007.1"/>
</dbReference>
<sequence length="280" mass="31981">MIKGHILPPSFKITNEKIVQRHMNACCLAEFFRLYPDSFSSVEGFVLSEYYGEFRKFINERQDSLMHILYESIPAELHSKIDKWLNELSSENGNLYDAYVQTINDIDQLEKYSDELKKSGTPQELRMAANVQNAINTIKDTDILSFLSRKSILPKYGFPVDSVELFTSPASYSFQNTSKLRLSRNLAIAIAEYAPDSEVIADGKLYKSRYIKMPPKKNHALIEKSFAICTNPECGCVNTALSRTDLQYQCKICGSDVELMGNYIVPQYGFVSELRSKKQR</sequence>